<keyword evidence="2" id="KW-1185">Reference proteome</keyword>
<reference evidence="1 2" key="1">
    <citation type="submission" date="2024-03" db="EMBL/GenBank/DDBJ databases">
        <authorList>
            <person name="Jo J.-H."/>
        </authorList>
    </citation>
    <scope>NUCLEOTIDE SEQUENCE [LARGE SCALE GENOMIC DNA]</scope>
    <source>
        <strain evidence="1 2">PS1R-30</strain>
    </source>
</reference>
<accession>A0ABU8RZF6</accession>
<protein>
    <recommendedName>
        <fullName evidence="3">Flagellar protein FlbD</fullName>
    </recommendedName>
</protein>
<evidence type="ECO:0008006" key="3">
    <source>
        <dbReference type="Google" id="ProtNLM"/>
    </source>
</evidence>
<dbReference type="RefSeq" id="WP_339588066.1">
    <property type="nucleotide sequence ID" value="NZ_JBBHJZ010000003.1"/>
</dbReference>
<evidence type="ECO:0000313" key="2">
    <source>
        <dbReference type="Proteomes" id="UP001361239"/>
    </source>
</evidence>
<name>A0ABU8RZF6_9SPHN</name>
<sequence>MFVKFTSVDRVVTAVNASQVTFISSVSEGTRIRFGEGRSVTVIEPMEEVIDRLNRTMQFPDGTFKLDS</sequence>
<comment type="caution">
    <text evidence="1">The sequence shown here is derived from an EMBL/GenBank/DDBJ whole genome shotgun (WGS) entry which is preliminary data.</text>
</comment>
<organism evidence="1 2">
    <name type="scientific">Novosphingobium anseongense</name>
    <dbReference type="NCBI Taxonomy" id="3133436"/>
    <lineage>
        <taxon>Bacteria</taxon>
        <taxon>Pseudomonadati</taxon>
        <taxon>Pseudomonadota</taxon>
        <taxon>Alphaproteobacteria</taxon>
        <taxon>Sphingomonadales</taxon>
        <taxon>Sphingomonadaceae</taxon>
        <taxon>Novosphingobium</taxon>
    </lineage>
</organism>
<gene>
    <name evidence="1" type="ORF">WG901_15855</name>
</gene>
<dbReference type="Proteomes" id="UP001361239">
    <property type="component" value="Unassembled WGS sequence"/>
</dbReference>
<dbReference type="EMBL" id="JBBHJZ010000003">
    <property type="protein sequence ID" value="MEJ5978127.1"/>
    <property type="molecule type" value="Genomic_DNA"/>
</dbReference>
<evidence type="ECO:0000313" key="1">
    <source>
        <dbReference type="EMBL" id="MEJ5978127.1"/>
    </source>
</evidence>
<proteinExistence type="predicted"/>